<name>A0AAU7AVK8_9ACTN</name>
<dbReference type="InterPro" id="IPR003439">
    <property type="entry name" value="ABC_transporter-like_ATP-bd"/>
</dbReference>
<dbReference type="PANTHER" id="PTHR42781:SF4">
    <property type="entry name" value="SPERMIDINE_PUTRESCINE IMPORT ATP-BINDING PROTEIN POTA"/>
    <property type="match status" value="1"/>
</dbReference>
<feature type="domain" description="ABC transporter" evidence="4">
    <location>
        <begin position="1"/>
        <end position="196"/>
    </location>
</feature>
<dbReference type="KEGG" id="parq:DSM112329_02575"/>
<dbReference type="PROSITE" id="PS50893">
    <property type="entry name" value="ABC_TRANSPORTER_2"/>
    <property type="match status" value="1"/>
</dbReference>
<gene>
    <name evidence="5" type="ORF">DSM112329_02575</name>
</gene>
<keyword evidence="1" id="KW-0813">Transport</keyword>
<dbReference type="GO" id="GO:0005524">
    <property type="term" value="F:ATP binding"/>
    <property type="evidence" value="ECO:0007669"/>
    <property type="project" value="UniProtKB-KW"/>
</dbReference>
<dbReference type="SUPFAM" id="SSF52540">
    <property type="entry name" value="P-loop containing nucleoside triphosphate hydrolases"/>
    <property type="match status" value="1"/>
</dbReference>
<evidence type="ECO:0000259" key="4">
    <source>
        <dbReference type="PROSITE" id="PS50893"/>
    </source>
</evidence>
<proteinExistence type="predicted"/>
<dbReference type="InterPro" id="IPR050093">
    <property type="entry name" value="ABC_SmlMolc_Importer"/>
</dbReference>
<dbReference type="GO" id="GO:0016887">
    <property type="term" value="F:ATP hydrolysis activity"/>
    <property type="evidence" value="ECO:0007669"/>
    <property type="project" value="InterPro"/>
</dbReference>
<dbReference type="PANTHER" id="PTHR42781">
    <property type="entry name" value="SPERMIDINE/PUTRESCINE IMPORT ATP-BINDING PROTEIN POTA"/>
    <property type="match status" value="1"/>
</dbReference>
<dbReference type="SMART" id="SM00382">
    <property type="entry name" value="AAA"/>
    <property type="match status" value="1"/>
</dbReference>
<keyword evidence="3" id="KW-0067">ATP-binding</keyword>
<reference evidence="5" key="1">
    <citation type="submission" date="2022-12" db="EMBL/GenBank/DDBJ databases">
        <title>Paraconexibacter alkalitolerans sp. nov. and Baekduia alba sp. nov., isolated from soil and emended description of the genera Paraconexibacter (Chun et al., 2020) and Baekduia (An et al., 2020).</title>
        <authorList>
            <person name="Vieira S."/>
            <person name="Huber K.J."/>
            <person name="Geppert A."/>
            <person name="Wolf J."/>
            <person name="Neumann-Schaal M."/>
            <person name="Muesken M."/>
            <person name="Overmann J."/>
        </authorList>
    </citation>
    <scope>NUCLEOTIDE SEQUENCE</scope>
    <source>
        <strain evidence="5">AEG42_29</strain>
    </source>
</reference>
<keyword evidence="2" id="KW-0547">Nucleotide-binding</keyword>
<evidence type="ECO:0000256" key="2">
    <source>
        <dbReference type="ARBA" id="ARBA00022741"/>
    </source>
</evidence>
<dbReference type="InterPro" id="IPR003593">
    <property type="entry name" value="AAA+_ATPase"/>
</dbReference>
<accession>A0AAU7AVK8</accession>
<dbReference type="InterPro" id="IPR027417">
    <property type="entry name" value="P-loop_NTPase"/>
</dbReference>
<evidence type="ECO:0000313" key="5">
    <source>
        <dbReference type="EMBL" id="XAY05717.1"/>
    </source>
</evidence>
<evidence type="ECO:0000256" key="1">
    <source>
        <dbReference type="ARBA" id="ARBA00022448"/>
    </source>
</evidence>
<sequence length="325" mass="33613">MGPSGAGKTTVLRALAGLRTADAGHVRLGEAVWFDAAARVDLPPEQRSVGLVFQEYALFPHMTVAANVAFARGAAPVPLLERFGIAHLAGAKPAGLSGGERQRVALARALAREPAVLLLDEPLAALDTHTRSAVRDELDELLGGLAIPTVLVTHDFRDAAVLADRVAVIVDGRIRQVGSPAELLADPADAFVASFTGATVVTGHATPDGRGGARIALDQGGWLASDRPASGAVSVAVHPWEVLLDAAPPAGDAPRVTGIAGRVVPEGGRVRVRVGCLIAELPADALAELRAAQPEAALHATVPPQSVRVFPRRQDDLQPEVGLTP</sequence>
<dbReference type="Pfam" id="PF00005">
    <property type="entry name" value="ABC_tran"/>
    <property type="match status" value="1"/>
</dbReference>
<dbReference type="AlphaFoldDB" id="A0AAU7AVK8"/>
<organism evidence="5">
    <name type="scientific">Paraconexibacter sp. AEG42_29</name>
    <dbReference type="NCBI Taxonomy" id="2997339"/>
    <lineage>
        <taxon>Bacteria</taxon>
        <taxon>Bacillati</taxon>
        <taxon>Actinomycetota</taxon>
        <taxon>Thermoleophilia</taxon>
        <taxon>Solirubrobacterales</taxon>
        <taxon>Paraconexibacteraceae</taxon>
        <taxon>Paraconexibacter</taxon>
    </lineage>
</organism>
<evidence type="ECO:0000256" key="3">
    <source>
        <dbReference type="ARBA" id="ARBA00022840"/>
    </source>
</evidence>
<dbReference type="Gene3D" id="3.40.50.300">
    <property type="entry name" value="P-loop containing nucleotide triphosphate hydrolases"/>
    <property type="match status" value="1"/>
</dbReference>
<dbReference type="EMBL" id="CP114014">
    <property type="protein sequence ID" value="XAY05717.1"/>
    <property type="molecule type" value="Genomic_DNA"/>
</dbReference>
<dbReference type="PROSITE" id="PS00211">
    <property type="entry name" value="ABC_TRANSPORTER_1"/>
    <property type="match status" value="1"/>
</dbReference>
<dbReference type="InterPro" id="IPR017871">
    <property type="entry name" value="ABC_transporter-like_CS"/>
</dbReference>
<protein>
    <submittedName>
        <fullName evidence="5">ABC transporter</fullName>
    </submittedName>
</protein>